<accession>A0A381X8E1</accession>
<reference evidence="1" key="1">
    <citation type="submission" date="2018-05" db="EMBL/GenBank/DDBJ databases">
        <authorList>
            <person name="Lanie J.A."/>
            <person name="Ng W.-L."/>
            <person name="Kazmierczak K.M."/>
            <person name="Andrzejewski T.M."/>
            <person name="Davidsen T.M."/>
            <person name="Wayne K.J."/>
            <person name="Tettelin H."/>
            <person name="Glass J.I."/>
            <person name="Rusch D."/>
            <person name="Podicherti R."/>
            <person name="Tsui H.-C.T."/>
            <person name="Winkler M.E."/>
        </authorList>
    </citation>
    <scope>NUCLEOTIDE SEQUENCE</scope>
</reference>
<dbReference type="EMBL" id="UINC01014128">
    <property type="protein sequence ID" value="SVA60493.1"/>
    <property type="molecule type" value="Genomic_DNA"/>
</dbReference>
<name>A0A381X8E1_9ZZZZ</name>
<sequence length="69" mass="7444">VKKNATAAEGLIQCVNKQVIFIAYRSVGGASVLRFHGQVNLKHQAESLGQEQVAVARLAKVQPTLTKDN</sequence>
<proteinExistence type="predicted"/>
<feature type="non-terminal residue" evidence="1">
    <location>
        <position position="1"/>
    </location>
</feature>
<evidence type="ECO:0000313" key="1">
    <source>
        <dbReference type="EMBL" id="SVA60493.1"/>
    </source>
</evidence>
<gene>
    <name evidence="1" type="ORF">METZ01_LOCUS113347</name>
</gene>
<organism evidence="1">
    <name type="scientific">marine metagenome</name>
    <dbReference type="NCBI Taxonomy" id="408172"/>
    <lineage>
        <taxon>unclassified sequences</taxon>
        <taxon>metagenomes</taxon>
        <taxon>ecological metagenomes</taxon>
    </lineage>
</organism>
<dbReference type="AlphaFoldDB" id="A0A381X8E1"/>
<protein>
    <submittedName>
        <fullName evidence="1">Uncharacterized protein</fullName>
    </submittedName>
</protein>